<comment type="caution">
    <text evidence="2">The sequence shown here is derived from an EMBL/GenBank/DDBJ whole genome shotgun (WGS) entry which is preliminary data.</text>
</comment>
<accession>A0ABN9V234</accession>
<name>A0ABN9V234_9DINO</name>
<proteinExistence type="predicted"/>
<gene>
    <name evidence="2" type="ORF">PCOR1329_LOCUS53920</name>
</gene>
<sequence length="380" mass="41663">MVHVRSWQARIARRARAVEQKVVAPTRYPISLQSLVPMSHTTDVLLEYFTTPVEPVPILAEVPGDTLQPACVSMVLSRTSAEVGTSTDSSIDSPPVSSMDLSPTGAEVDTVTDSPTALAFSTPHLPLKERKHVDMRTQTDLHSHVDTSTRTDSVCTYPPLSEASISLTDAVDLHCEVGCQTESVSGMEGGASGTVLGKVTEEAREELEAVSRAEFSSTPNVQAYSDVTLNEVSNPGSDASVHVASPESRQRTRGRDRDKVKGTSTCSQATIADVKAWIDAVASINELNAIQYLKNGMDLFDKLVTERGFPTKRAQTDYARKLYEMLQNLQATLEDLLGFFEVHRYLTGQMNRAETAKLLEVSECSDYRILFFGRPRSFDK</sequence>
<evidence type="ECO:0000256" key="1">
    <source>
        <dbReference type="SAM" id="MobiDB-lite"/>
    </source>
</evidence>
<feature type="compositionally biased region" description="Polar residues" evidence="1">
    <location>
        <begin position="83"/>
        <end position="101"/>
    </location>
</feature>
<feature type="region of interest" description="Disordered" evidence="1">
    <location>
        <begin position="83"/>
        <end position="111"/>
    </location>
</feature>
<dbReference type="Proteomes" id="UP001189429">
    <property type="component" value="Unassembled WGS sequence"/>
</dbReference>
<dbReference type="EMBL" id="CAUYUJ010016580">
    <property type="protein sequence ID" value="CAK0866828.1"/>
    <property type="molecule type" value="Genomic_DNA"/>
</dbReference>
<protein>
    <submittedName>
        <fullName evidence="2">Uncharacterized protein</fullName>
    </submittedName>
</protein>
<evidence type="ECO:0000313" key="3">
    <source>
        <dbReference type="Proteomes" id="UP001189429"/>
    </source>
</evidence>
<feature type="compositionally biased region" description="Basic and acidic residues" evidence="1">
    <location>
        <begin position="248"/>
        <end position="261"/>
    </location>
</feature>
<feature type="region of interest" description="Disordered" evidence="1">
    <location>
        <begin position="232"/>
        <end position="262"/>
    </location>
</feature>
<organism evidence="2 3">
    <name type="scientific">Prorocentrum cordatum</name>
    <dbReference type="NCBI Taxonomy" id="2364126"/>
    <lineage>
        <taxon>Eukaryota</taxon>
        <taxon>Sar</taxon>
        <taxon>Alveolata</taxon>
        <taxon>Dinophyceae</taxon>
        <taxon>Prorocentrales</taxon>
        <taxon>Prorocentraceae</taxon>
        <taxon>Prorocentrum</taxon>
    </lineage>
</organism>
<keyword evidence="3" id="KW-1185">Reference proteome</keyword>
<evidence type="ECO:0000313" key="2">
    <source>
        <dbReference type="EMBL" id="CAK0866828.1"/>
    </source>
</evidence>
<reference evidence="2" key="1">
    <citation type="submission" date="2023-10" db="EMBL/GenBank/DDBJ databases">
        <authorList>
            <person name="Chen Y."/>
            <person name="Shah S."/>
            <person name="Dougan E. K."/>
            <person name="Thang M."/>
            <person name="Chan C."/>
        </authorList>
    </citation>
    <scope>NUCLEOTIDE SEQUENCE [LARGE SCALE GENOMIC DNA]</scope>
</reference>